<dbReference type="AlphaFoldDB" id="A0A2G6MRF2"/>
<dbReference type="InterPro" id="IPR052894">
    <property type="entry name" value="AsmA-related"/>
</dbReference>
<keyword evidence="2" id="KW-1133">Transmembrane helix</keyword>
<evidence type="ECO:0000256" key="2">
    <source>
        <dbReference type="SAM" id="Phobius"/>
    </source>
</evidence>
<dbReference type="GO" id="GO:0005886">
    <property type="term" value="C:plasma membrane"/>
    <property type="evidence" value="ECO:0007669"/>
    <property type="project" value="TreeGrafter"/>
</dbReference>
<proteinExistence type="predicted"/>
<feature type="region of interest" description="Disordered" evidence="1">
    <location>
        <begin position="368"/>
        <end position="395"/>
    </location>
</feature>
<feature type="transmembrane region" description="Helical" evidence="2">
    <location>
        <begin position="7"/>
        <end position="30"/>
    </location>
</feature>
<dbReference type="InterPro" id="IPR007844">
    <property type="entry name" value="AsmA"/>
</dbReference>
<feature type="region of interest" description="Disordered" evidence="1">
    <location>
        <begin position="130"/>
        <end position="163"/>
    </location>
</feature>
<gene>
    <name evidence="4" type="ORF">CSA25_04120</name>
</gene>
<name>A0A2G6MRF2_9BACT</name>
<dbReference type="PANTHER" id="PTHR30441:SF4">
    <property type="entry name" value="PROTEIN ASMA"/>
    <property type="match status" value="1"/>
</dbReference>
<evidence type="ECO:0000256" key="1">
    <source>
        <dbReference type="SAM" id="MobiDB-lite"/>
    </source>
</evidence>
<protein>
    <recommendedName>
        <fullName evidence="3">AsmA domain-containing protein</fullName>
    </recommendedName>
</protein>
<feature type="compositionally biased region" description="Basic and acidic residues" evidence="1">
    <location>
        <begin position="368"/>
        <end position="378"/>
    </location>
</feature>
<dbReference type="EMBL" id="PDTI01000035">
    <property type="protein sequence ID" value="PIE62654.1"/>
    <property type="molecule type" value="Genomic_DNA"/>
</dbReference>
<feature type="domain" description="AsmA" evidence="3">
    <location>
        <begin position="296"/>
        <end position="575"/>
    </location>
</feature>
<dbReference type="Pfam" id="PF05170">
    <property type="entry name" value="AsmA"/>
    <property type="match status" value="2"/>
</dbReference>
<dbReference type="PANTHER" id="PTHR30441">
    <property type="entry name" value="DUF748 DOMAIN-CONTAINING PROTEIN"/>
    <property type="match status" value="1"/>
</dbReference>
<accession>A0A2G6MRF2</accession>
<feature type="domain" description="AsmA" evidence="3">
    <location>
        <begin position="1"/>
        <end position="223"/>
    </location>
</feature>
<evidence type="ECO:0000313" key="5">
    <source>
        <dbReference type="Proteomes" id="UP000231203"/>
    </source>
</evidence>
<evidence type="ECO:0000259" key="3">
    <source>
        <dbReference type="Pfam" id="PF05170"/>
    </source>
</evidence>
<keyword evidence="2" id="KW-0472">Membrane</keyword>
<feature type="compositionally biased region" description="Polar residues" evidence="1">
    <location>
        <begin position="384"/>
        <end position="395"/>
    </location>
</feature>
<dbReference type="GO" id="GO:0090313">
    <property type="term" value="P:regulation of protein targeting to membrane"/>
    <property type="evidence" value="ECO:0007669"/>
    <property type="project" value="TreeGrafter"/>
</dbReference>
<comment type="caution">
    <text evidence="4">The sequence shown here is derived from an EMBL/GenBank/DDBJ whole genome shotgun (WGS) entry which is preliminary data.</text>
</comment>
<keyword evidence="2" id="KW-0812">Transmembrane</keyword>
<evidence type="ECO:0000313" key="4">
    <source>
        <dbReference type="EMBL" id="PIE62654.1"/>
    </source>
</evidence>
<organism evidence="4 5">
    <name type="scientific">Desulfobacter postgatei</name>
    <dbReference type="NCBI Taxonomy" id="2293"/>
    <lineage>
        <taxon>Bacteria</taxon>
        <taxon>Pseudomonadati</taxon>
        <taxon>Thermodesulfobacteriota</taxon>
        <taxon>Desulfobacteria</taxon>
        <taxon>Desulfobacterales</taxon>
        <taxon>Desulfobacteraceae</taxon>
        <taxon>Desulfobacter</taxon>
    </lineage>
</organism>
<sequence length="686" mass="73381">MIRFLKWGIITIGILAGLIIGAAVLITMFVDVRTYLPDIEAMVTRQTGRSFSMGDDIKLSLFPWAGIHVSDLTLGNAEGFDKKSMITVKRFEARIKVLPLFSKQIQVEKFIVDSPRVVLVKNKAGQGNWENIGSSDIGSSEQGDQAQSTPLKQDSAEKTQTNGTDLPIESLIVEQFAVINGFLSYTDQGSGLSKNISDLNLDLSGISFDKAIDITLGAKVDGKPISLTGTAGPVGKNPGTTDIDFDLMVNVLDQLALSLKGRLIKPMTEQTVDLAVDLAPFSPKKLFAALDQPFPIETSDASALDTLSLKAVVKGSAKAVSVSDGVLVLDDSTVNFSAQAQAFEKPDLTLILSLDKIDVDRYLPLARENDPGRTEQAKAEPTAMDTSRQASKKPSNINYGPLRRMVLDAKVDIGSLKVSGLSMAHITAALAGKSGMFTLDPFSMDLYQGKVGAKARIDVRKKTPATNLDLTTSGVQAGPVIRDSIGKDIIEGALASDISLSMTGDTPDMIKKTLAGKGELEFIDGAIVGIDIPGTIRNAKAGIGLGQPSTTEKPRTDFAELKIPYTAAKGVVKIPEASLVSPLLRLVANGQTHLIKETLDFRIEPKLVATLKGQGDTKDRSGILIPLVITGSWKNPKIRPDLEAILKNKLPGTDELKQLIHGDGLNSDKKMDVEDAAKGLIKGLFN</sequence>
<reference evidence="4 5" key="1">
    <citation type="submission" date="2017-10" db="EMBL/GenBank/DDBJ databases">
        <title>Novel microbial diversity and functional potential in the marine mammal oral microbiome.</title>
        <authorList>
            <person name="Dudek N.K."/>
            <person name="Sun C.L."/>
            <person name="Burstein D."/>
            <person name="Kantor R.S."/>
            <person name="Aliaga Goltsman D.S."/>
            <person name="Bik E.M."/>
            <person name="Thomas B.C."/>
            <person name="Banfield J.F."/>
            <person name="Relman D.A."/>
        </authorList>
    </citation>
    <scope>NUCLEOTIDE SEQUENCE [LARGE SCALE GENOMIC DNA]</scope>
    <source>
        <strain evidence="4">DOLJORAL78_47_202</strain>
    </source>
</reference>
<dbReference type="Proteomes" id="UP000231203">
    <property type="component" value="Unassembled WGS sequence"/>
</dbReference>